<feature type="site" description="Transition state stabilizer" evidence="8">
    <location>
        <position position="348"/>
    </location>
</feature>
<comment type="cofactor">
    <cofactor evidence="8">
        <name>Mg(2+)</name>
        <dbReference type="ChEBI" id="CHEBI:18420"/>
    </cofactor>
    <text evidence="8">Binds 1 Mg(2+) ion per subunit.</text>
</comment>
<protein>
    <recommendedName>
        <fullName evidence="7 8">L-rhamnonate dehydratase</fullName>
        <shortName evidence="8">RhamD</shortName>
        <ecNumber evidence="6 8">4.2.1.90</ecNumber>
    </recommendedName>
</protein>
<dbReference type="Gene3D" id="3.20.20.120">
    <property type="entry name" value="Enolase-like C-terminal domain"/>
    <property type="match status" value="1"/>
</dbReference>
<dbReference type="SFLD" id="SFLDF00006">
    <property type="entry name" value="rhamnonate_dehydratase"/>
    <property type="match status" value="1"/>
</dbReference>
<dbReference type="Proteomes" id="UP000490535">
    <property type="component" value="Unassembled WGS sequence"/>
</dbReference>
<dbReference type="InterPro" id="IPR013342">
    <property type="entry name" value="Mandelate_racemase_C"/>
</dbReference>
<dbReference type="InterPro" id="IPR046945">
    <property type="entry name" value="RHMD-like"/>
</dbReference>
<dbReference type="EC" id="4.2.1.90" evidence="6 8"/>
<dbReference type="SUPFAM" id="SSF51604">
    <property type="entry name" value="Enolase C-terminal domain-like"/>
    <property type="match status" value="1"/>
</dbReference>
<reference evidence="11" key="1">
    <citation type="journal article" date="2020" name="MBio">
        <title>Horizontal gene transfer to a defensive symbiont with a reduced genome amongst a multipartite beetle microbiome.</title>
        <authorList>
            <person name="Waterworth S.C."/>
            <person name="Florez L.V."/>
            <person name="Rees E.R."/>
            <person name="Hertweck C."/>
            <person name="Kaltenpoth M."/>
            <person name="Kwan J.C."/>
        </authorList>
    </citation>
    <scope>NUCLEOTIDE SEQUENCE [LARGE SCALE GENOMIC DNA]</scope>
</reference>
<comment type="catalytic activity">
    <reaction evidence="8">
        <text>L-rhamnonate = 2-dehydro-3-deoxy-L-rhamnonate + H2O</text>
        <dbReference type="Rhea" id="RHEA:23080"/>
        <dbReference type="ChEBI" id="CHEBI:15377"/>
        <dbReference type="ChEBI" id="CHEBI:58118"/>
        <dbReference type="ChEBI" id="CHEBI:58371"/>
        <dbReference type="EC" id="4.2.1.90"/>
    </reaction>
</comment>
<gene>
    <name evidence="8 10" type="primary">rhmD</name>
    <name evidence="10" type="ORF">GAK29_04127</name>
</gene>
<dbReference type="PANTHER" id="PTHR13794:SF58">
    <property type="entry name" value="MITOCHONDRIAL ENOLASE SUPERFAMILY MEMBER 1"/>
    <property type="match status" value="1"/>
</dbReference>
<evidence type="ECO:0000256" key="3">
    <source>
        <dbReference type="ARBA" id="ARBA00023239"/>
    </source>
</evidence>
<sequence>MTRTLPKIKEIRAYFMGGATADKSKGEGGADYHDQGGNHWIDDHIATPMSKYKSYEQSRQSFGINVLGTLIVEVEADNGQMGFAVSTGGEMGCFIVEKHLNRFIEGRCVSDIKLIHDQMMNATMYYSGSGGLVMNTISCVDLALWDLFGKVLDLPVYKLLGGAVRDEIQFYATGARPDLAKEMGFIGGKMPTHWTHDGDAGIRKDAEMVKHYREKCGDDFWLMLDCWMSQDVNYAVKLAYACAPYNLKWIEECLPPQQYEGYRELKRQAPPGMMVTTGEHHGTVQSFRTLSETGIDIMQPDVGWCGGLTTLIEIAAIAKSRGQLVVPHGSSVYSHHAVITFTNTPFSEFLMTSPDCSDLRPQFDPVLVNEPVPVNGKIHKSVLDKPGFGVELNKNLELTRPYLH</sequence>
<evidence type="ECO:0000256" key="8">
    <source>
        <dbReference type="HAMAP-Rule" id="MF_01288"/>
    </source>
</evidence>
<comment type="similarity">
    <text evidence="4 8">Belongs to the mandelate racemase/muconate lactonizing enzyme family. RhamD subfamily.</text>
</comment>
<feature type="binding site" evidence="8">
    <location>
        <position position="225"/>
    </location>
    <ligand>
        <name>Mg(2+)</name>
        <dbReference type="ChEBI" id="CHEBI:18420"/>
    </ligand>
</feature>
<keyword evidence="3 8" id="KW-0456">Lyase</keyword>
<dbReference type="InterPro" id="IPR036849">
    <property type="entry name" value="Enolase-like_C_sf"/>
</dbReference>
<evidence type="ECO:0000256" key="1">
    <source>
        <dbReference type="ARBA" id="ARBA00022723"/>
    </source>
</evidence>
<comment type="function">
    <text evidence="8">Catalyzes the dehydration of L-rhamnonate to 2-keto-3-deoxy-L-rhamnonate (KDR).</text>
</comment>
<dbReference type="Pfam" id="PF02746">
    <property type="entry name" value="MR_MLE_N"/>
    <property type="match status" value="1"/>
</dbReference>
<feature type="binding site" evidence="8">
    <location>
        <position position="33"/>
    </location>
    <ligand>
        <name>substrate</name>
    </ligand>
</feature>
<organism evidence="10 11">
    <name type="scientific">Acinetobacter bereziniae</name>
    <name type="common">Acinetobacter genomosp. 10</name>
    <dbReference type="NCBI Taxonomy" id="106648"/>
    <lineage>
        <taxon>Bacteria</taxon>
        <taxon>Pseudomonadati</taxon>
        <taxon>Pseudomonadota</taxon>
        <taxon>Gammaproteobacteria</taxon>
        <taxon>Moraxellales</taxon>
        <taxon>Moraxellaceae</taxon>
        <taxon>Acinetobacter</taxon>
    </lineage>
</organism>
<dbReference type="CDD" id="cd03327">
    <property type="entry name" value="MR_like_2"/>
    <property type="match status" value="1"/>
</dbReference>
<feature type="site" description="Increases basicity of active site His" evidence="8">
    <location>
        <position position="301"/>
    </location>
</feature>
<dbReference type="SFLD" id="SFLDS00001">
    <property type="entry name" value="Enolase"/>
    <property type="match status" value="1"/>
</dbReference>
<evidence type="ECO:0000313" key="11">
    <source>
        <dbReference type="Proteomes" id="UP000490535"/>
    </source>
</evidence>
<dbReference type="InterPro" id="IPR029065">
    <property type="entry name" value="Enolase_C-like"/>
</dbReference>
<dbReference type="InterPro" id="IPR029017">
    <property type="entry name" value="Enolase-like_N"/>
</dbReference>
<feature type="binding site" evidence="8">
    <location>
        <position position="279"/>
    </location>
    <ligand>
        <name>Mg(2+)</name>
        <dbReference type="ChEBI" id="CHEBI:18420"/>
    </ligand>
</feature>
<dbReference type="InterPro" id="IPR023444">
    <property type="entry name" value="L-Rhamnon_dehydrat"/>
</dbReference>
<dbReference type="InterPro" id="IPR013341">
    <property type="entry name" value="Mandelate_racemase_N_dom"/>
</dbReference>
<name>A0A833P9M7_ACIBZ</name>
<evidence type="ECO:0000259" key="9">
    <source>
        <dbReference type="SMART" id="SM00922"/>
    </source>
</evidence>
<feature type="domain" description="Mandelate racemase/muconate lactonizing enzyme C-terminal" evidence="9">
    <location>
        <begin position="167"/>
        <end position="272"/>
    </location>
</feature>
<evidence type="ECO:0000313" key="10">
    <source>
        <dbReference type="EMBL" id="KAF1018769.1"/>
    </source>
</evidence>
<feature type="active site" description="Proton acceptor" evidence="8">
    <location>
        <position position="328"/>
    </location>
</feature>
<dbReference type="InterPro" id="IPR018110">
    <property type="entry name" value="Mandel_Rmase/mucon_lact_enz_CS"/>
</dbReference>
<evidence type="ECO:0000256" key="6">
    <source>
        <dbReference type="ARBA" id="ARBA00067087"/>
    </source>
</evidence>
<dbReference type="AlphaFoldDB" id="A0A833P9M7"/>
<comment type="caution">
    <text evidence="10">The sequence shown here is derived from an EMBL/GenBank/DDBJ whole genome shotgun (WGS) entry which is preliminary data.</text>
</comment>
<feature type="binding site" evidence="8">
    <location>
        <position position="348"/>
    </location>
    <ligand>
        <name>substrate</name>
    </ligand>
</feature>
<comment type="miscellaneous">
    <text evidence="8">Reaction proceeds via a syn dehydration.</text>
</comment>
<dbReference type="GO" id="GO:0009063">
    <property type="term" value="P:amino acid catabolic process"/>
    <property type="evidence" value="ECO:0007669"/>
    <property type="project" value="InterPro"/>
</dbReference>
<dbReference type="GO" id="GO:0016052">
    <property type="term" value="P:carbohydrate catabolic process"/>
    <property type="evidence" value="ECO:0007669"/>
    <property type="project" value="TreeGrafter"/>
</dbReference>
<dbReference type="GO" id="GO:0050032">
    <property type="term" value="F:L-rhamnonate dehydratase activity"/>
    <property type="evidence" value="ECO:0007669"/>
    <property type="project" value="UniProtKB-UniRule"/>
</dbReference>
<dbReference type="PANTHER" id="PTHR13794">
    <property type="entry name" value="ENOLASE SUPERFAMILY, MANDELATE RACEMASE"/>
    <property type="match status" value="1"/>
</dbReference>
<dbReference type="Pfam" id="PF13378">
    <property type="entry name" value="MR_MLE_C"/>
    <property type="match status" value="1"/>
</dbReference>
<dbReference type="FunFam" id="3.20.20.120:FF:000005">
    <property type="entry name" value="Putative L-rhamnonate dehydratase"/>
    <property type="match status" value="1"/>
</dbReference>
<dbReference type="SMART" id="SM00922">
    <property type="entry name" value="MR_MLE"/>
    <property type="match status" value="1"/>
</dbReference>
<dbReference type="GO" id="GO:0000287">
    <property type="term" value="F:magnesium ion binding"/>
    <property type="evidence" value="ECO:0007669"/>
    <property type="project" value="UniProtKB-UniRule"/>
</dbReference>
<keyword evidence="1 8" id="KW-0479">Metal-binding</keyword>
<dbReference type="SUPFAM" id="SSF54826">
    <property type="entry name" value="Enolase N-terminal domain-like"/>
    <property type="match status" value="1"/>
</dbReference>
<evidence type="ECO:0000256" key="5">
    <source>
        <dbReference type="ARBA" id="ARBA00063011"/>
    </source>
</evidence>
<dbReference type="NCBIfam" id="NF011968">
    <property type="entry name" value="PRK15440.1"/>
    <property type="match status" value="1"/>
</dbReference>
<dbReference type="PROSITE" id="PS00908">
    <property type="entry name" value="MR_MLE_1"/>
    <property type="match status" value="1"/>
</dbReference>
<evidence type="ECO:0000256" key="4">
    <source>
        <dbReference type="ARBA" id="ARBA00061339"/>
    </source>
</evidence>
<comment type="subunit">
    <text evidence="5 8">Homooctamer; tetramer of dimers.</text>
</comment>
<proteinExistence type="inferred from homology"/>
<keyword evidence="2 8" id="KW-0460">Magnesium</keyword>
<feature type="binding site" evidence="8">
    <location>
        <position position="59"/>
    </location>
    <ligand>
        <name>substrate</name>
    </ligand>
</feature>
<accession>A0A833P9M7</accession>
<feature type="binding site" evidence="8">
    <location>
        <position position="251"/>
    </location>
    <ligand>
        <name>Mg(2+)</name>
        <dbReference type="ChEBI" id="CHEBI:18420"/>
    </ligand>
</feature>
<dbReference type="Gene3D" id="3.30.390.10">
    <property type="entry name" value="Enolase-like, N-terminal domain"/>
    <property type="match status" value="1"/>
</dbReference>
<dbReference type="EMBL" id="WNDP01000162">
    <property type="protein sequence ID" value="KAF1018769.1"/>
    <property type="molecule type" value="Genomic_DNA"/>
</dbReference>
<dbReference type="HAMAP" id="MF_01288">
    <property type="entry name" value="Rhamnon_dehydrat"/>
    <property type="match status" value="1"/>
</dbReference>
<evidence type="ECO:0000256" key="2">
    <source>
        <dbReference type="ARBA" id="ARBA00022842"/>
    </source>
</evidence>
<dbReference type="SFLD" id="SFLDG00179">
    <property type="entry name" value="mandelate_racemase"/>
    <property type="match status" value="1"/>
</dbReference>
<evidence type="ECO:0000256" key="7">
    <source>
        <dbReference type="ARBA" id="ARBA00074351"/>
    </source>
</evidence>